<evidence type="ECO:0000313" key="2">
    <source>
        <dbReference type="Proteomes" id="UP001279681"/>
    </source>
</evidence>
<reference evidence="2" key="1">
    <citation type="submission" date="2023-07" db="EMBL/GenBank/DDBJ databases">
        <authorList>
            <person name="Colorado M.A."/>
            <person name="Villamil L.M."/>
            <person name="Melo J.F."/>
            <person name="Rodriguez J.A."/>
            <person name="Ruiz R.Y."/>
        </authorList>
    </citation>
    <scope>NUCLEOTIDE SEQUENCE [LARGE SCALE GENOMIC DNA]</scope>
    <source>
        <strain evidence="2">C33</strain>
    </source>
</reference>
<dbReference type="InterPro" id="IPR013078">
    <property type="entry name" value="His_Pase_superF_clade-1"/>
</dbReference>
<dbReference type="InterPro" id="IPR050275">
    <property type="entry name" value="PGM_Phosphatase"/>
</dbReference>
<dbReference type="Proteomes" id="UP001279681">
    <property type="component" value="Unassembled WGS sequence"/>
</dbReference>
<comment type="caution">
    <text evidence="1">The sequence shown here is derived from an EMBL/GenBank/DDBJ whole genome shotgun (WGS) entry which is preliminary data.</text>
</comment>
<dbReference type="PIRSF" id="PIRSF000709">
    <property type="entry name" value="6PFK_2-Ptase"/>
    <property type="match status" value="1"/>
</dbReference>
<protein>
    <submittedName>
        <fullName evidence="1">Histidine phosphatase family protein</fullName>
        <ecNumber evidence="1">3.1.3.-</ecNumber>
    </submittedName>
</protein>
<keyword evidence="2" id="KW-1185">Reference proteome</keyword>
<dbReference type="EMBL" id="JAVIKH010000009">
    <property type="protein sequence ID" value="MDX8336334.1"/>
    <property type="molecule type" value="Genomic_DNA"/>
</dbReference>
<dbReference type="CDD" id="cd07067">
    <property type="entry name" value="HP_PGM_like"/>
    <property type="match status" value="1"/>
</dbReference>
<organism evidence="1 2">
    <name type="scientific">Candidatus Cetobacterium colombiensis</name>
    <dbReference type="NCBI Taxonomy" id="3073100"/>
    <lineage>
        <taxon>Bacteria</taxon>
        <taxon>Fusobacteriati</taxon>
        <taxon>Fusobacteriota</taxon>
        <taxon>Fusobacteriia</taxon>
        <taxon>Fusobacteriales</taxon>
        <taxon>Fusobacteriaceae</taxon>
        <taxon>Cetobacterium</taxon>
    </lineage>
</organism>
<dbReference type="PANTHER" id="PTHR48100:SF1">
    <property type="entry name" value="HISTIDINE PHOSPHATASE FAMILY PROTEIN-RELATED"/>
    <property type="match status" value="1"/>
</dbReference>
<dbReference type="PANTHER" id="PTHR48100">
    <property type="entry name" value="BROAD-SPECIFICITY PHOSPHATASE YOR283W-RELATED"/>
    <property type="match status" value="1"/>
</dbReference>
<sequence length="204" mass="23678">MLRIYFVRHGETVWNTLKIFQGRSNSPLTELGIEQAKKLSKYLENINFQKIYSSPQERALHTTKLILGNRKMEITPIEEFQEINMGNVEGIPREEFEKNYPIEYHNFWHNAVEYNPSAYAGESYDEILERVKVGLNKLISENTHGNILVISHGVTLKAIFNIINQKGIDEFSKQPVPENTSTTIVEYDSNKFKIVKFSDTEHLK</sequence>
<gene>
    <name evidence="1" type="ORF">RFV38_07480</name>
</gene>
<dbReference type="SUPFAM" id="SSF53254">
    <property type="entry name" value="Phosphoglycerate mutase-like"/>
    <property type="match status" value="1"/>
</dbReference>
<name>A0ABU4WAV3_9FUSO</name>
<accession>A0ABU4WAV3</accession>
<dbReference type="Pfam" id="PF00300">
    <property type="entry name" value="His_Phos_1"/>
    <property type="match status" value="1"/>
</dbReference>
<keyword evidence="1" id="KW-0378">Hydrolase</keyword>
<dbReference type="RefSeq" id="WP_320313739.1">
    <property type="nucleotide sequence ID" value="NZ_JAVIKH010000009.1"/>
</dbReference>
<dbReference type="GO" id="GO:0016787">
    <property type="term" value="F:hydrolase activity"/>
    <property type="evidence" value="ECO:0007669"/>
    <property type="project" value="UniProtKB-KW"/>
</dbReference>
<dbReference type="InterPro" id="IPR029033">
    <property type="entry name" value="His_PPase_superfam"/>
</dbReference>
<dbReference type="EC" id="3.1.3.-" evidence="1"/>
<proteinExistence type="predicted"/>
<dbReference type="Gene3D" id="3.40.50.1240">
    <property type="entry name" value="Phosphoglycerate mutase-like"/>
    <property type="match status" value="1"/>
</dbReference>
<dbReference type="SMART" id="SM00855">
    <property type="entry name" value="PGAM"/>
    <property type="match status" value="1"/>
</dbReference>
<evidence type="ECO:0000313" key="1">
    <source>
        <dbReference type="EMBL" id="MDX8336334.1"/>
    </source>
</evidence>